<evidence type="ECO:0000313" key="2">
    <source>
        <dbReference type="EMBL" id="CAL2104730.1"/>
    </source>
</evidence>
<name>A0ABM9PGQ2_9FLAO</name>
<organism evidence="2 3">
    <name type="scientific">Tenacibaculum vairaonense</name>
    <dbReference type="NCBI Taxonomy" id="3137860"/>
    <lineage>
        <taxon>Bacteria</taxon>
        <taxon>Pseudomonadati</taxon>
        <taxon>Bacteroidota</taxon>
        <taxon>Flavobacteriia</taxon>
        <taxon>Flavobacteriales</taxon>
        <taxon>Flavobacteriaceae</taxon>
        <taxon>Tenacibaculum</taxon>
    </lineage>
</organism>
<evidence type="ECO:0000256" key="1">
    <source>
        <dbReference type="SAM" id="SignalP"/>
    </source>
</evidence>
<gene>
    <name evidence="2" type="ORF">T190115A13A_100018</name>
</gene>
<dbReference type="InterPro" id="IPR025348">
    <property type="entry name" value="DUF4252"/>
</dbReference>
<evidence type="ECO:0000313" key="3">
    <source>
        <dbReference type="Proteomes" id="UP001497602"/>
    </source>
</evidence>
<protein>
    <submittedName>
        <fullName evidence="2">DUF4252 domain-containing protein</fullName>
    </submittedName>
</protein>
<sequence>MKKILFILAFILTTNVTFSQSMFDKLEDLDDVSAIVVTKDMFDLLKKFPDAQSEDMEIFNTAKGLNELKVFSTENSSIATKMENMVNNAIKSSNLTQLMRVKDKDSRVKIYVKSTKNKDVVSEVLMFVRNMNKGDKDGNPSSTVISLTGDIDVNKLSKIAHKYSDKKKK</sequence>
<reference evidence="2 3" key="1">
    <citation type="submission" date="2024-05" db="EMBL/GenBank/DDBJ databases">
        <authorList>
            <person name="Duchaud E."/>
        </authorList>
    </citation>
    <scope>NUCLEOTIDE SEQUENCE [LARGE SCALE GENOMIC DNA]</scope>
    <source>
        <strain evidence="2">Ena-SAMPLE-TAB-13-05-2024-13:56:06:370-140305</strain>
    </source>
</reference>
<keyword evidence="1" id="KW-0732">Signal</keyword>
<comment type="caution">
    <text evidence="2">The sequence shown here is derived from an EMBL/GenBank/DDBJ whole genome shotgun (WGS) entry which is preliminary data.</text>
</comment>
<proteinExistence type="predicted"/>
<feature type="signal peptide" evidence="1">
    <location>
        <begin position="1"/>
        <end position="19"/>
    </location>
</feature>
<feature type="chain" id="PRO_5046649650" evidence="1">
    <location>
        <begin position="20"/>
        <end position="169"/>
    </location>
</feature>
<dbReference type="Pfam" id="PF14060">
    <property type="entry name" value="DUF4252"/>
    <property type="match status" value="1"/>
</dbReference>
<keyword evidence="3" id="KW-1185">Reference proteome</keyword>
<dbReference type="RefSeq" id="WP_348702111.1">
    <property type="nucleotide sequence ID" value="NZ_CAXIYA010000001.1"/>
</dbReference>
<dbReference type="EMBL" id="CAXJRC010000001">
    <property type="protein sequence ID" value="CAL2104730.1"/>
    <property type="molecule type" value="Genomic_DNA"/>
</dbReference>
<accession>A0ABM9PGQ2</accession>
<dbReference type="Proteomes" id="UP001497602">
    <property type="component" value="Unassembled WGS sequence"/>
</dbReference>